<dbReference type="SUPFAM" id="SSF46548">
    <property type="entry name" value="alpha-helical ferredoxin"/>
    <property type="match status" value="1"/>
</dbReference>
<gene>
    <name evidence="7" type="ORF">D1164_11570</name>
</gene>
<evidence type="ECO:0000313" key="7">
    <source>
        <dbReference type="EMBL" id="RIH65217.1"/>
    </source>
</evidence>
<feature type="domain" description="4Fe-4S ferredoxin-type" evidence="6">
    <location>
        <begin position="11"/>
        <end position="43"/>
    </location>
</feature>
<dbReference type="OrthoDB" id="9769677at2"/>
<dbReference type="Proteomes" id="UP000266441">
    <property type="component" value="Unassembled WGS sequence"/>
</dbReference>
<dbReference type="PANTHER" id="PTHR43255">
    <property type="entry name" value="IRON-SULFUR-BINDING OXIDOREDUCTASE FADF-RELATED-RELATED"/>
    <property type="match status" value="1"/>
</dbReference>
<evidence type="ECO:0000313" key="8">
    <source>
        <dbReference type="Proteomes" id="UP000266441"/>
    </source>
</evidence>
<dbReference type="PROSITE" id="PS51379">
    <property type="entry name" value="4FE4S_FER_2"/>
    <property type="match status" value="1"/>
</dbReference>
<dbReference type="InterPro" id="IPR017900">
    <property type="entry name" value="4Fe4S_Fe_S_CS"/>
</dbReference>
<keyword evidence="1" id="KW-0004">4Fe-4S</keyword>
<dbReference type="Gene3D" id="1.10.1060.10">
    <property type="entry name" value="Alpha-helical ferredoxin"/>
    <property type="match status" value="1"/>
</dbReference>
<dbReference type="PANTHER" id="PTHR43255:SF1">
    <property type="entry name" value="IRON-SULFUR-BINDING OXIDOREDUCTASE FADF-RELATED"/>
    <property type="match status" value="1"/>
</dbReference>
<dbReference type="EMBL" id="QWET01000007">
    <property type="protein sequence ID" value="RIH65217.1"/>
    <property type="molecule type" value="Genomic_DNA"/>
</dbReference>
<evidence type="ECO:0000256" key="3">
    <source>
        <dbReference type="ARBA" id="ARBA00023002"/>
    </source>
</evidence>
<evidence type="ECO:0000256" key="4">
    <source>
        <dbReference type="ARBA" id="ARBA00023004"/>
    </source>
</evidence>
<evidence type="ECO:0000259" key="6">
    <source>
        <dbReference type="PROSITE" id="PS51379"/>
    </source>
</evidence>
<protein>
    <recommendedName>
        <fullName evidence="6">4Fe-4S ferredoxin-type domain-containing protein</fullName>
    </recommendedName>
</protein>
<dbReference type="GO" id="GO:0016491">
    <property type="term" value="F:oxidoreductase activity"/>
    <property type="evidence" value="ECO:0007669"/>
    <property type="project" value="UniProtKB-KW"/>
</dbReference>
<comment type="caution">
    <text evidence="7">The sequence shown here is derived from an EMBL/GenBank/DDBJ whole genome shotgun (WGS) entry which is preliminary data.</text>
</comment>
<keyword evidence="2" id="KW-0479">Metal-binding</keyword>
<dbReference type="GO" id="GO:0005886">
    <property type="term" value="C:plasma membrane"/>
    <property type="evidence" value="ECO:0007669"/>
    <property type="project" value="TreeGrafter"/>
</dbReference>
<keyword evidence="3" id="KW-0560">Oxidoreductase</keyword>
<reference evidence="7 8" key="1">
    <citation type="journal article" date="2015" name="Int. J. Syst. Evol. Microbiol.">
        <title>Mariniphaga sediminis sp. nov., isolated from coastal sediment.</title>
        <authorList>
            <person name="Wang F.Q."/>
            <person name="Shen Q.Y."/>
            <person name="Chen G.J."/>
            <person name="Du Z.J."/>
        </authorList>
    </citation>
    <scope>NUCLEOTIDE SEQUENCE [LARGE SCALE GENOMIC DNA]</scope>
    <source>
        <strain evidence="7 8">SY21</strain>
    </source>
</reference>
<sequence>MHSKLNSLLKSDVRLEEGLTACMNCGICTAICPAAEYFEYDPRSIAVTVQSGNEEEIATLLESDTIWYCGQCMSCKTRCPRNNCPGLIISVLRKVSQETGAFVQSRMGRQQYLIVKNIGMNILNYGYCVHPTILMPENHPEQGPVWKWVYENMGEVYASVGANLNGDGPGAMRKISGADLGELHRIFKESGGLKFYETIEHFSKIKALELGFVNENGEADMEKYTQHLLQEI</sequence>
<organism evidence="7 8">
    <name type="scientific">Mariniphaga sediminis</name>
    <dbReference type="NCBI Taxonomy" id="1628158"/>
    <lineage>
        <taxon>Bacteria</taxon>
        <taxon>Pseudomonadati</taxon>
        <taxon>Bacteroidota</taxon>
        <taxon>Bacteroidia</taxon>
        <taxon>Marinilabiliales</taxon>
        <taxon>Prolixibacteraceae</taxon>
        <taxon>Mariniphaga</taxon>
    </lineage>
</organism>
<dbReference type="InterPro" id="IPR017896">
    <property type="entry name" value="4Fe4S_Fe-S-bd"/>
</dbReference>
<proteinExistence type="predicted"/>
<dbReference type="AlphaFoldDB" id="A0A399D0W5"/>
<dbReference type="GO" id="GO:0051539">
    <property type="term" value="F:4 iron, 4 sulfur cluster binding"/>
    <property type="evidence" value="ECO:0007669"/>
    <property type="project" value="UniProtKB-KW"/>
</dbReference>
<dbReference type="InterPro" id="IPR009051">
    <property type="entry name" value="Helical_ferredxn"/>
</dbReference>
<dbReference type="PROSITE" id="PS00198">
    <property type="entry name" value="4FE4S_FER_1"/>
    <property type="match status" value="1"/>
</dbReference>
<dbReference type="InterPro" id="IPR051460">
    <property type="entry name" value="HdrC_iron-sulfur_subunit"/>
</dbReference>
<dbReference type="Pfam" id="PF13183">
    <property type="entry name" value="Fer4_8"/>
    <property type="match status" value="1"/>
</dbReference>
<dbReference type="GO" id="GO:0046872">
    <property type="term" value="F:metal ion binding"/>
    <property type="evidence" value="ECO:0007669"/>
    <property type="project" value="UniProtKB-KW"/>
</dbReference>
<name>A0A399D0W5_9BACT</name>
<evidence type="ECO:0000256" key="1">
    <source>
        <dbReference type="ARBA" id="ARBA00022485"/>
    </source>
</evidence>
<evidence type="ECO:0000256" key="2">
    <source>
        <dbReference type="ARBA" id="ARBA00022723"/>
    </source>
</evidence>
<keyword evidence="5" id="KW-0411">Iron-sulfur</keyword>
<accession>A0A399D0W5</accession>
<evidence type="ECO:0000256" key="5">
    <source>
        <dbReference type="ARBA" id="ARBA00023014"/>
    </source>
</evidence>
<dbReference type="RefSeq" id="WP_119350139.1">
    <property type="nucleotide sequence ID" value="NZ_QWET01000007.1"/>
</dbReference>
<keyword evidence="8" id="KW-1185">Reference proteome</keyword>
<keyword evidence="4" id="KW-0408">Iron</keyword>